<organism evidence="1">
    <name type="scientific">marine sediment metagenome</name>
    <dbReference type="NCBI Taxonomy" id="412755"/>
    <lineage>
        <taxon>unclassified sequences</taxon>
        <taxon>metagenomes</taxon>
        <taxon>ecological metagenomes</taxon>
    </lineage>
</organism>
<sequence>MKIDISRGLEDSGRKMVKKYDHKRVKFYRVKDAPTDVPAYICICHDCGLQWGDGRKFLRKCRRMET</sequence>
<accession>A0A0F9M6U2</accession>
<dbReference type="AlphaFoldDB" id="A0A0F9M6U2"/>
<evidence type="ECO:0000313" key="1">
    <source>
        <dbReference type="EMBL" id="KKM95036.1"/>
    </source>
</evidence>
<proteinExistence type="predicted"/>
<reference evidence="1" key="1">
    <citation type="journal article" date="2015" name="Nature">
        <title>Complex archaea that bridge the gap between prokaryotes and eukaryotes.</title>
        <authorList>
            <person name="Spang A."/>
            <person name="Saw J.H."/>
            <person name="Jorgensen S.L."/>
            <person name="Zaremba-Niedzwiedzka K."/>
            <person name="Martijn J."/>
            <person name="Lind A.E."/>
            <person name="van Eijk R."/>
            <person name="Schleper C."/>
            <person name="Guy L."/>
            <person name="Ettema T.J."/>
        </authorList>
    </citation>
    <scope>NUCLEOTIDE SEQUENCE</scope>
</reference>
<dbReference type="EMBL" id="LAZR01006060">
    <property type="protein sequence ID" value="KKM95036.1"/>
    <property type="molecule type" value="Genomic_DNA"/>
</dbReference>
<protein>
    <submittedName>
        <fullName evidence="1">Uncharacterized protein</fullName>
    </submittedName>
</protein>
<comment type="caution">
    <text evidence="1">The sequence shown here is derived from an EMBL/GenBank/DDBJ whole genome shotgun (WGS) entry which is preliminary data.</text>
</comment>
<gene>
    <name evidence="1" type="ORF">LCGC14_1192200</name>
</gene>
<name>A0A0F9M6U2_9ZZZZ</name>